<proteinExistence type="predicted"/>
<evidence type="ECO:0000313" key="1">
    <source>
        <dbReference type="Proteomes" id="UP000887576"/>
    </source>
</evidence>
<name>A0AC34QFE9_9BILA</name>
<evidence type="ECO:0000313" key="2">
    <source>
        <dbReference type="WBParaSite" id="JU765_v2.g15802.t1"/>
    </source>
</evidence>
<dbReference type="Proteomes" id="UP000887576">
    <property type="component" value="Unplaced"/>
</dbReference>
<accession>A0AC34QFE9</accession>
<sequence length="550" mass="62300">MLTSMYAMVILVFSIVIELSQKFTPEEWIAETMFYSYMYGTGILFLIYCYLFMIHPQWYNLLITYCNSRGWLNDSKKRVIIETSHLGDGAGSLYLRLGTLFFGSIGIVLFGLEAFMCFSDYQCYNYQIVNLFFGGLFTFIQMHFIFCNSKIVITRSKNLAKFGTMHLLAVNIWTWLRFVLAKHYAKTTKSVVEDSVYQSLMSMDAPDPVNSNLTILVNAAAIAKNGGKVTSFNYFGDFATFLTTCIIEYSVIGAAIMFVIWRTIGENPDPTVMRKKKKTKVRIDCSSSSGGLFAGVLFLIFSFVSIGIYSYFYQISDSKGALLVFRMSDMALFCFALIGCIFGIYRMRLLQYTQIHSSNAEFLDELLLFIGILGELIHCSTGIICWVTTQSSPEDRMEAYMLFVFATRIIQVLLQSFFIMIASRLRCISTLSTQTKPGKQFVTFLLIANVSLFFFHTLEGMRSVFGDAATNSKTKPFTILISAVAPLTVFYRFHSSVCLAEIWKHCYSVKNIMNSPTSDFGEVFSVRSQTVPELRVNAQSPETTRSAIEA</sequence>
<dbReference type="WBParaSite" id="JU765_v2.g15802.t1">
    <property type="protein sequence ID" value="JU765_v2.g15802.t1"/>
    <property type="gene ID" value="JU765_v2.g15802"/>
</dbReference>
<organism evidence="1 2">
    <name type="scientific">Panagrolaimus sp. JU765</name>
    <dbReference type="NCBI Taxonomy" id="591449"/>
    <lineage>
        <taxon>Eukaryota</taxon>
        <taxon>Metazoa</taxon>
        <taxon>Ecdysozoa</taxon>
        <taxon>Nematoda</taxon>
        <taxon>Chromadorea</taxon>
        <taxon>Rhabditida</taxon>
        <taxon>Tylenchina</taxon>
        <taxon>Panagrolaimomorpha</taxon>
        <taxon>Panagrolaimoidea</taxon>
        <taxon>Panagrolaimidae</taxon>
        <taxon>Panagrolaimus</taxon>
    </lineage>
</organism>
<protein>
    <submittedName>
        <fullName evidence="2">Uncharacterized protein</fullName>
    </submittedName>
</protein>
<reference evidence="2" key="1">
    <citation type="submission" date="2022-11" db="UniProtKB">
        <authorList>
            <consortium name="WormBaseParasite"/>
        </authorList>
    </citation>
    <scope>IDENTIFICATION</scope>
</reference>